<dbReference type="PANTHER" id="PTHR11200:SF276">
    <property type="entry name" value="BREVIS PLANT1"/>
    <property type="match status" value="1"/>
</dbReference>
<proteinExistence type="predicted"/>
<dbReference type="OrthoDB" id="1925875at2759"/>
<dbReference type="InterPro" id="IPR000300">
    <property type="entry name" value="IPPc"/>
</dbReference>
<dbReference type="GO" id="GO:0004439">
    <property type="term" value="F:phosphatidylinositol-4,5-bisphosphate 5-phosphatase activity"/>
    <property type="evidence" value="ECO:0007669"/>
    <property type="project" value="TreeGrafter"/>
</dbReference>
<accession>A0A8J5SZN3</accession>
<dbReference type="InterPro" id="IPR046985">
    <property type="entry name" value="IP5"/>
</dbReference>
<comment type="caution">
    <text evidence="2">The sequence shown here is derived from an EMBL/GenBank/DDBJ whole genome shotgun (WGS) entry which is preliminary data.</text>
</comment>
<reference evidence="2" key="2">
    <citation type="submission" date="2021-02" db="EMBL/GenBank/DDBJ databases">
        <authorList>
            <person name="Kimball J.A."/>
            <person name="Haas M.W."/>
            <person name="Macchietto M."/>
            <person name="Kono T."/>
            <person name="Duquette J."/>
            <person name="Shao M."/>
        </authorList>
    </citation>
    <scope>NUCLEOTIDE SEQUENCE</scope>
    <source>
        <tissue evidence="2">Fresh leaf tissue</tissue>
    </source>
</reference>
<evidence type="ECO:0000313" key="2">
    <source>
        <dbReference type="EMBL" id="KAG8070690.1"/>
    </source>
</evidence>
<reference evidence="2" key="1">
    <citation type="journal article" date="2021" name="bioRxiv">
        <title>Whole Genome Assembly and Annotation of Northern Wild Rice, Zizania palustris L., Supports a Whole Genome Duplication in the Zizania Genus.</title>
        <authorList>
            <person name="Haas M."/>
            <person name="Kono T."/>
            <person name="Macchietto M."/>
            <person name="Millas R."/>
            <person name="McGilp L."/>
            <person name="Shao M."/>
            <person name="Duquette J."/>
            <person name="Hirsch C.N."/>
            <person name="Kimball J."/>
        </authorList>
    </citation>
    <scope>NUCLEOTIDE SEQUENCE</scope>
    <source>
        <tissue evidence="2">Fresh leaf tissue</tissue>
    </source>
</reference>
<dbReference type="SMART" id="SM00128">
    <property type="entry name" value="IPPc"/>
    <property type="match status" value="1"/>
</dbReference>
<dbReference type="Pfam" id="PF22669">
    <property type="entry name" value="Exo_endo_phos2"/>
    <property type="match status" value="1"/>
</dbReference>
<keyword evidence="3" id="KW-1185">Reference proteome</keyword>
<evidence type="ECO:0000313" key="3">
    <source>
        <dbReference type="Proteomes" id="UP000729402"/>
    </source>
</evidence>
<dbReference type="GO" id="GO:0046856">
    <property type="term" value="P:phosphatidylinositol dephosphorylation"/>
    <property type="evidence" value="ECO:0007669"/>
    <property type="project" value="InterPro"/>
</dbReference>
<evidence type="ECO:0000259" key="1">
    <source>
        <dbReference type="SMART" id="SM00128"/>
    </source>
</evidence>
<sequence length="208" mass="23892">MRIHDRIICFVNCHFAAHMEAVSRRNEDFDHVFRTMTFAAPSSGIMTTSVSGSTGQLIRGANGSRMPELSDMDMIVFLGDFNYRLYDISYDNAMGLVSRRCFDCLRDNDQLRAEMRSGRVFQGLREGDFKFPPTYKFEKYTADLSGYDSSEKRRIPAWCDRILYRDSRISSGSVCSLDCPVVSSYHCKLYVVSLSPGHNAFNFFHNRF</sequence>
<name>A0A8J5SZN3_ZIZPA</name>
<protein>
    <recommendedName>
        <fullName evidence="1">Inositol polyphosphate-related phosphatase domain-containing protein</fullName>
    </recommendedName>
</protein>
<organism evidence="2 3">
    <name type="scientific">Zizania palustris</name>
    <name type="common">Northern wild rice</name>
    <dbReference type="NCBI Taxonomy" id="103762"/>
    <lineage>
        <taxon>Eukaryota</taxon>
        <taxon>Viridiplantae</taxon>
        <taxon>Streptophyta</taxon>
        <taxon>Embryophyta</taxon>
        <taxon>Tracheophyta</taxon>
        <taxon>Spermatophyta</taxon>
        <taxon>Magnoliopsida</taxon>
        <taxon>Liliopsida</taxon>
        <taxon>Poales</taxon>
        <taxon>Poaceae</taxon>
        <taxon>BOP clade</taxon>
        <taxon>Oryzoideae</taxon>
        <taxon>Oryzeae</taxon>
        <taxon>Zizaniinae</taxon>
        <taxon>Zizania</taxon>
    </lineage>
</organism>
<dbReference type="EMBL" id="JAAALK010000283">
    <property type="protein sequence ID" value="KAG8070690.1"/>
    <property type="molecule type" value="Genomic_DNA"/>
</dbReference>
<dbReference type="AlphaFoldDB" id="A0A8J5SZN3"/>
<gene>
    <name evidence="2" type="ORF">GUJ93_ZPchr0006g45675</name>
</gene>
<dbReference type="PANTHER" id="PTHR11200">
    <property type="entry name" value="INOSITOL 5-PHOSPHATASE"/>
    <property type="match status" value="1"/>
</dbReference>
<dbReference type="Proteomes" id="UP000729402">
    <property type="component" value="Unassembled WGS sequence"/>
</dbReference>
<feature type="domain" description="Inositol polyphosphate-related phosphatase" evidence="1">
    <location>
        <begin position="1"/>
        <end position="193"/>
    </location>
</feature>